<evidence type="ECO:0000313" key="4">
    <source>
        <dbReference type="Proteomes" id="UP000325780"/>
    </source>
</evidence>
<evidence type="ECO:0000313" key="3">
    <source>
        <dbReference type="EMBL" id="KAE8147492.1"/>
    </source>
</evidence>
<keyword evidence="4" id="KW-1185">Reference proteome</keyword>
<evidence type="ECO:0000259" key="2">
    <source>
        <dbReference type="Pfam" id="PF01172"/>
    </source>
</evidence>
<dbReference type="InterPro" id="IPR036786">
    <property type="entry name" value="Ribosome_mat_SBDS_N_sf"/>
</dbReference>
<dbReference type="Proteomes" id="UP000325780">
    <property type="component" value="Unassembled WGS sequence"/>
</dbReference>
<dbReference type="EMBL" id="ML742205">
    <property type="protein sequence ID" value="KAE8147492.1"/>
    <property type="molecule type" value="Genomic_DNA"/>
</dbReference>
<evidence type="ECO:0000256" key="1">
    <source>
        <dbReference type="SAM" id="MobiDB-lite"/>
    </source>
</evidence>
<protein>
    <submittedName>
        <fullName evidence="3">Ribosome maturation protein</fullName>
    </submittedName>
</protein>
<organism evidence="3 4">
    <name type="scientific">Aspergillus avenaceus</name>
    <dbReference type="NCBI Taxonomy" id="36643"/>
    <lineage>
        <taxon>Eukaryota</taxon>
        <taxon>Fungi</taxon>
        <taxon>Dikarya</taxon>
        <taxon>Ascomycota</taxon>
        <taxon>Pezizomycotina</taxon>
        <taxon>Eurotiomycetes</taxon>
        <taxon>Eurotiomycetidae</taxon>
        <taxon>Eurotiales</taxon>
        <taxon>Aspergillaceae</taxon>
        <taxon>Aspergillus</taxon>
        <taxon>Aspergillus subgen. Circumdati</taxon>
    </lineage>
</organism>
<dbReference type="InterPro" id="IPR019783">
    <property type="entry name" value="SDO1/SBDS_N"/>
</dbReference>
<reference evidence="3 4" key="1">
    <citation type="submission" date="2019-04" db="EMBL/GenBank/DDBJ databases">
        <title>Friends and foes A comparative genomics study of 23 Aspergillus species from section Flavi.</title>
        <authorList>
            <consortium name="DOE Joint Genome Institute"/>
            <person name="Kjaerbolling I."/>
            <person name="Vesth T."/>
            <person name="Frisvad J.C."/>
            <person name="Nybo J.L."/>
            <person name="Theobald S."/>
            <person name="Kildgaard S."/>
            <person name="Isbrandt T."/>
            <person name="Kuo A."/>
            <person name="Sato A."/>
            <person name="Lyhne E.K."/>
            <person name="Kogle M.E."/>
            <person name="Wiebenga A."/>
            <person name="Kun R.S."/>
            <person name="Lubbers R.J."/>
            <person name="Makela M.R."/>
            <person name="Barry K."/>
            <person name="Chovatia M."/>
            <person name="Clum A."/>
            <person name="Daum C."/>
            <person name="Haridas S."/>
            <person name="He G."/>
            <person name="LaButti K."/>
            <person name="Lipzen A."/>
            <person name="Mondo S."/>
            <person name="Riley R."/>
            <person name="Salamov A."/>
            <person name="Simmons B.A."/>
            <person name="Magnuson J.K."/>
            <person name="Henrissat B."/>
            <person name="Mortensen U.H."/>
            <person name="Larsen T.O."/>
            <person name="Devries R.P."/>
            <person name="Grigoriev I.V."/>
            <person name="Machida M."/>
            <person name="Baker S.E."/>
            <person name="Andersen M.R."/>
        </authorList>
    </citation>
    <scope>NUCLEOTIDE SEQUENCE [LARGE SCALE GENOMIC DNA]</scope>
    <source>
        <strain evidence="3 4">IBT 18842</strain>
    </source>
</reference>
<proteinExistence type="predicted"/>
<dbReference type="Gene3D" id="3.30.1250.10">
    <property type="entry name" value="Ribosome maturation protein SBDS, N-terminal domain"/>
    <property type="match status" value="1"/>
</dbReference>
<dbReference type="AlphaFoldDB" id="A0A5N6TMA3"/>
<dbReference type="SUPFAM" id="SSF89895">
    <property type="entry name" value="FYSH domain"/>
    <property type="match status" value="1"/>
</dbReference>
<gene>
    <name evidence="3" type="ORF">BDV25DRAFT_160270</name>
</gene>
<dbReference type="Pfam" id="PF01172">
    <property type="entry name" value="SBDS_N"/>
    <property type="match status" value="1"/>
</dbReference>
<feature type="domain" description="Ribosome maturation protein SDO1/SBDS N-terminal" evidence="2">
    <location>
        <begin position="8"/>
        <end position="99"/>
    </location>
</feature>
<name>A0A5N6TMA3_ASPAV</name>
<feature type="region of interest" description="Disordered" evidence="1">
    <location>
        <begin position="94"/>
        <end position="115"/>
    </location>
</feature>
<accession>A0A5N6TMA3</accession>
<dbReference type="OrthoDB" id="2567806at2759"/>
<sequence>MPRANESTSKVFYKGNSEDFIVFVDGIQILNNWRKDRSIPLADVVNGWKIFVTHKHGTQGILDGASKGILESEFGTSNEDDCIIKILENGDYQSSVTKERQGDTDVSNGPVGISR</sequence>